<feature type="transmembrane region" description="Helical" evidence="1">
    <location>
        <begin position="60"/>
        <end position="82"/>
    </location>
</feature>
<dbReference type="EMBL" id="JABELX010000009">
    <property type="protein sequence ID" value="NNH72987.1"/>
    <property type="molecule type" value="Genomic_DNA"/>
</dbReference>
<gene>
    <name evidence="2" type="ORF">HLB23_24525</name>
</gene>
<keyword evidence="3" id="KW-1185">Reference proteome</keyword>
<evidence type="ECO:0000313" key="3">
    <source>
        <dbReference type="Proteomes" id="UP000586827"/>
    </source>
</evidence>
<dbReference type="AlphaFoldDB" id="A0A849CAL6"/>
<accession>A0A849CAL6</accession>
<keyword evidence="1" id="KW-0812">Transmembrane</keyword>
<name>A0A849CAL6_9NOCA</name>
<dbReference type="Proteomes" id="UP000586827">
    <property type="component" value="Unassembled WGS sequence"/>
</dbReference>
<comment type="caution">
    <text evidence="2">The sequence shown here is derived from an EMBL/GenBank/DDBJ whole genome shotgun (WGS) entry which is preliminary data.</text>
</comment>
<feature type="transmembrane region" description="Helical" evidence="1">
    <location>
        <begin position="26"/>
        <end position="48"/>
    </location>
</feature>
<evidence type="ECO:0000313" key="2">
    <source>
        <dbReference type="EMBL" id="NNH72987.1"/>
    </source>
</evidence>
<evidence type="ECO:0000256" key="1">
    <source>
        <dbReference type="SAM" id="Phobius"/>
    </source>
</evidence>
<keyword evidence="1" id="KW-0472">Membrane</keyword>
<organism evidence="2 3">
    <name type="scientific">Nocardia uniformis</name>
    <dbReference type="NCBI Taxonomy" id="53432"/>
    <lineage>
        <taxon>Bacteria</taxon>
        <taxon>Bacillati</taxon>
        <taxon>Actinomycetota</taxon>
        <taxon>Actinomycetes</taxon>
        <taxon>Mycobacteriales</taxon>
        <taxon>Nocardiaceae</taxon>
        <taxon>Nocardia</taxon>
    </lineage>
</organism>
<sequence>MMSTLMWAATELDPDVSRPLRQLLSWLLWGCEVVLLAKLIAAGAQLWMERRQSEMHGRHAGTAIAVTLVATAVAAVAVPIAATALGS</sequence>
<protein>
    <submittedName>
        <fullName evidence="2">Uncharacterized protein</fullName>
    </submittedName>
</protein>
<keyword evidence="1" id="KW-1133">Transmembrane helix</keyword>
<dbReference type="RefSeq" id="WP_157552666.1">
    <property type="nucleotide sequence ID" value="NZ_JABELX010000009.1"/>
</dbReference>
<proteinExistence type="predicted"/>
<reference evidence="2 3" key="1">
    <citation type="submission" date="2020-05" db="EMBL/GenBank/DDBJ databases">
        <title>MicrobeNet Type strains.</title>
        <authorList>
            <person name="Nicholson A.C."/>
        </authorList>
    </citation>
    <scope>NUCLEOTIDE SEQUENCE [LARGE SCALE GENOMIC DNA]</scope>
    <source>
        <strain evidence="2 3">JCM 3224</strain>
    </source>
</reference>